<dbReference type="SUPFAM" id="SSF49503">
    <property type="entry name" value="Cupredoxins"/>
    <property type="match status" value="1"/>
</dbReference>
<keyword evidence="1" id="KW-0732">Signal</keyword>
<feature type="domain" description="EfeO-type cupredoxin-like" evidence="2">
    <location>
        <begin position="33"/>
        <end position="125"/>
    </location>
</feature>
<dbReference type="InterPro" id="IPR028096">
    <property type="entry name" value="EfeO_Cupredoxin"/>
</dbReference>
<dbReference type="Gene3D" id="2.60.40.420">
    <property type="entry name" value="Cupredoxins - blue copper proteins"/>
    <property type="match status" value="1"/>
</dbReference>
<dbReference type="EMBL" id="JELY01001962">
    <property type="protein sequence ID" value="KYF54040.1"/>
    <property type="molecule type" value="Genomic_DNA"/>
</dbReference>
<reference evidence="3 4" key="1">
    <citation type="submission" date="2014-02" db="EMBL/GenBank/DDBJ databases">
        <title>The small core and large imbalanced accessory genome model reveals a collaborative survival strategy of Sorangium cellulosum strains in nature.</title>
        <authorList>
            <person name="Han K."/>
            <person name="Peng R."/>
            <person name="Blom J."/>
            <person name="Li Y.-Z."/>
        </authorList>
    </citation>
    <scope>NUCLEOTIDE SEQUENCE [LARGE SCALE GENOMIC DNA]</scope>
    <source>
        <strain evidence="3 4">So0157-25</strain>
    </source>
</reference>
<dbReference type="Pfam" id="PF13473">
    <property type="entry name" value="Cupredoxin_1"/>
    <property type="match status" value="1"/>
</dbReference>
<dbReference type="InterPro" id="IPR008972">
    <property type="entry name" value="Cupredoxin"/>
</dbReference>
<evidence type="ECO:0000313" key="4">
    <source>
        <dbReference type="Proteomes" id="UP000075420"/>
    </source>
</evidence>
<proteinExistence type="predicted"/>
<evidence type="ECO:0000256" key="1">
    <source>
        <dbReference type="SAM" id="SignalP"/>
    </source>
</evidence>
<sequence length="129" mass="13817">MPLKRLLVVSGLLAASLLAPSLLGSSAAAEEAPAPPSPQGVREIEIVVDGGYKPSRVVVTEGERVRLKVIRRDRSPCTREIVFASLGIRRELPTDVPVVIDLPALSPGEIEFRCGMNMLRGAIVVAPRK</sequence>
<feature type="chain" id="PRO_5007565903" description="EfeO-type cupredoxin-like domain-containing protein" evidence="1">
    <location>
        <begin position="30"/>
        <end position="129"/>
    </location>
</feature>
<dbReference type="AlphaFoldDB" id="A0A150PEH2"/>
<comment type="caution">
    <text evidence="3">The sequence shown here is derived from an EMBL/GenBank/DDBJ whole genome shotgun (WGS) entry which is preliminary data.</text>
</comment>
<evidence type="ECO:0000313" key="3">
    <source>
        <dbReference type="EMBL" id="KYF54040.1"/>
    </source>
</evidence>
<organism evidence="3 4">
    <name type="scientific">Sorangium cellulosum</name>
    <name type="common">Polyangium cellulosum</name>
    <dbReference type="NCBI Taxonomy" id="56"/>
    <lineage>
        <taxon>Bacteria</taxon>
        <taxon>Pseudomonadati</taxon>
        <taxon>Myxococcota</taxon>
        <taxon>Polyangia</taxon>
        <taxon>Polyangiales</taxon>
        <taxon>Polyangiaceae</taxon>
        <taxon>Sorangium</taxon>
    </lineage>
</organism>
<feature type="signal peptide" evidence="1">
    <location>
        <begin position="1"/>
        <end position="29"/>
    </location>
</feature>
<evidence type="ECO:0000259" key="2">
    <source>
        <dbReference type="Pfam" id="PF13473"/>
    </source>
</evidence>
<dbReference type="Proteomes" id="UP000075420">
    <property type="component" value="Unassembled WGS sequence"/>
</dbReference>
<protein>
    <recommendedName>
        <fullName evidence="2">EfeO-type cupredoxin-like domain-containing protein</fullName>
    </recommendedName>
</protein>
<accession>A0A150PEH2</accession>
<gene>
    <name evidence="3" type="ORF">BE08_32205</name>
</gene>
<name>A0A150PEH2_SORCE</name>